<reference evidence="2 3" key="1">
    <citation type="journal article" date="2023" name="Plants (Basel)">
        <title>Bridging the Gap: Combining Genomics and Transcriptomics Approaches to Understand Stylosanthes scabra, an Orphan Legume from the Brazilian Caatinga.</title>
        <authorList>
            <person name="Ferreira-Neto J.R.C."/>
            <person name="da Silva M.D."/>
            <person name="Binneck E."/>
            <person name="de Melo N.F."/>
            <person name="da Silva R.H."/>
            <person name="de Melo A.L.T.M."/>
            <person name="Pandolfi V."/>
            <person name="Bustamante F.O."/>
            <person name="Brasileiro-Vidal A.C."/>
            <person name="Benko-Iseppon A.M."/>
        </authorList>
    </citation>
    <scope>NUCLEOTIDE SEQUENCE [LARGE SCALE GENOMIC DNA]</scope>
    <source>
        <tissue evidence="2">Leaves</tissue>
    </source>
</reference>
<dbReference type="Pfam" id="PF14222">
    <property type="entry name" value="MOR2-PAG1_N"/>
    <property type="match status" value="1"/>
</dbReference>
<protein>
    <recommendedName>
        <fullName evidence="1">Cell morphogenesis protein N-terminal domain-containing protein</fullName>
    </recommendedName>
</protein>
<dbReference type="PANTHER" id="PTHR12295:SF30">
    <property type="entry name" value="PROTEIN FURRY"/>
    <property type="match status" value="1"/>
</dbReference>
<dbReference type="InterPro" id="IPR025614">
    <property type="entry name" value="Cell_morpho_N"/>
</dbReference>
<evidence type="ECO:0000259" key="1">
    <source>
        <dbReference type="Pfam" id="PF14222"/>
    </source>
</evidence>
<feature type="domain" description="Cell morphogenesis protein N-terminal" evidence="1">
    <location>
        <begin position="26"/>
        <end position="69"/>
    </location>
</feature>
<dbReference type="Proteomes" id="UP001341840">
    <property type="component" value="Unassembled WGS sequence"/>
</dbReference>
<name>A0ABU6Q4M5_9FABA</name>
<dbReference type="EMBL" id="JASCZI010000016">
    <property type="protein sequence ID" value="MED6106757.1"/>
    <property type="molecule type" value="Genomic_DNA"/>
</dbReference>
<accession>A0ABU6Q4M5</accession>
<evidence type="ECO:0000313" key="2">
    <source>
        <dbReference type="EMBL" id="MED6106757.1"/>
    </source>
</evidence>
<dbReference type="PANTHER" id="PTHR12295">
    <property type="entry name" value="FURRY-RELATED"/>
    <property type="match status" value="1"/>
</dbReference>
<proteinExistence type="predicted"/>
<dbReference type="InterPro" id="IPR039867">
    <property type="entry name" value="Furry/Tao3/Mor2"/>
</dbReference>
<organism evidence="2 3">
    <name type="scientific">Stylosanthes scabra</name>
    <dbReference type="NCBI Taxonomy" id="79078"/>
    <lineage>
        <taxon>Eukaryota</taxon>
        <taxon>Viridiplantae</taxon>
        <taxon>Streptophyta</taxon>
        <taxon>Embryophyta</taxon>
        <taxon>Tracheophyta</taxon>
        <taxon>Spermatophyta</taxon>
        <taxon>Magnoliopsida</taxon>
        <taxon>eudicotyledons</taxon>
        <taxon>Gunneridae</taxon>
        <taxon>Pentapetalae</taxon>
        <taxon>rosids</taxon>
        <taxon>fabids</taxon>
        <taxon>Fabales</taxon>
        <taxon>Fabaceae</taxon>
        <taxon>Papilionoideae</taxon>
        <taxon>50 kb inversion clade</taxon>
        <taxon>dalbergioids sensu lato</taxon>
        <taxon>Dalbergieae</taxon>
        <taxon>Pterocarpus clade</taxon>
        <taxon>Stylosanthes</taxon>
    </lineage>
</organism>
<keyword evidence="3" id="KW-1185">Reference proteome</keyword>
<evidence type="ECO:0000313" key="3">
    <source>
        <dbReference type="Proteomes" id="UP001341840"/>
    </source>
</evidence>
<comment type="caution">
    <text evidence="2">The sequence shown here is derived from an EMBL/GenBank/DDBJ whole genome shotgun (WGS) entry which is preliminary data.</text>
</comment>
<gene>
    <name evidence="2" type="ORF">PIB30_007417</name>
</gene>
<sequence length="86" mass="9804">MEELLWIVTADESESSKGANDASTFQRKLVVECIFCSACIRFVECCPQEGLTEKLWSGLESFAFDWLNADRIIEEEKGKGSCLFKW</sequence>